<dbReference type="SUPFAM" id="SSF49764">
    <property type="entry name" value="HSP20-like chaperones"/>
    <property type="match status" value="1"/>
</dbReference>
<feature type="compositionally biased region" description="Basic and acidic residues" evidence="1">
    <location>
        <begin position="107"/>
        <end position="137"/>
    </location>
</feature>
<reference evidence="5 6" key="1">
    <citation type="submission" date="2019-08" db="EMBL/GenBank/DDBJ databases">
        <title>Draft genome sequences of two oriental melons (Cucumis melo L. var makuwa).</title>
        <authorList>
            <person name="Kwon S.-Y."/>
        </authorList>
    </citation>
    <scope>NUCLEOTIDE SEQUENCE [LARGE SCALE GENOMIC DNA]</scope>
    <source>
        <strain evidence="6">cv. Chang Bougi</strain>
        <strain evidence="5">cv. SW 3</strain>
        <tissue evidence="3">Leaf</tissue>
    </source>
</reference>
<dbReference type="AlphaFoldDB" id="A0A5A7SLU7"/>
<dbReference type="CDD" id="cd06464">
    <property type="entry name" value="ACD_sHsps-like"/>
    <property type="match status" value="1"/>
</dbReference>
<feature type="compositionally biased region" description="Basic and acidic residues" evidence="1">
    <location>
        <begin position="269"/>
        <end position="289"/>
    </location>
</feature>
<feature type="compositionally biased region" description="Basic and acidic residues" evidence="1">
    <location>
        <begin position="179"/>
        <end position="195"/>
    </location>
</feature>
<proteinExistence type="predicted"/>
<comment type="caution">
    <text evidence="3">The sequence shown here is derived from an EMBL/GenBank/DDBJ whole genome shotgun (WGS) entry which is preliminary data.</text>
</comment>
<evidence type="ECO:0000313" key="4">
    <source>
        <dbReference type="EMBL" id="TYK30400.1"/>
    </source>
</evidence>
<evidence type="ECO:0000313" key="5">
    <source>
        <dbReference type="Proteomes" id="UP000321393"/>
    </source>
</evidence>
<feature type="compositionally biased region" description="Basic and acidic residues" evidence="1">
    <location>
        <begin position="314"/>
        <end position="385"/>
    </location>
</feature>
<gene>
    <name evidence="4" type="ORF">E5676_scaffold2254G00130</name>
    <name evidence="3" type="ORF">E6C27_scaffold139G005070</name>
</gene>
<feature type="transmembrane region" description="Helical" evidence="2">
    <location>
        <begin position="416"/>
        <end position="433"/>
    </location>
</feature>
<dbReference type="EMBL" id="SSTE01022915">
    <property type="protein sequence ID" value="KAA0031720.1"/>
    <property type="molecule type" value="Genomic_DNA"/>
</dbReference>
<dbReference type="Gene3D" id="2.60.40.790">
    <property type="match status" value="1"/>
</dbReference>
<feature type="compositionally biased region" description="Pro residues" evidence="1">
    <location>
        <begin position="242"/>
        <end position="252"/>
    </location>
</feature>
<feature type="compositionally biased region" description="Polar residues" evidence="1">
    <location>
        <begin position="197"/>
        <end position="208"/>
    </location>
</feature>
<dbReference type="OrthoDB" id="1742548at2759"/>
<dbReference type="Proteomes" id="UP000321947">
    <property type="component" value="Unassembled WGS sequence"/>
</dbReference>
<dbReference type="GO" id="GO:0016787">
    <property type="term" value="F:hydrolase activity"/>
    <property type="evidence" value="ECO:0007669"/>
    <property type="project" value="UniProtKB-KW"/>
</dbReference>
<evidence type="ECO:0000256" key="1">
    <source>
        <dbReference type="SAM" id="MobiDB-lite"/>
    </source>
</evidence>
<dbReference type="Proteomes" id="UP000321393">
    <property type="component" value="Unassembled WGS sequence"/>
</dbReference>
<dbReference type="EMBL" id="SSTD01000633">
    <property type="protein sequence ID" value="TYK30400.1"/>
    <property type="molecule type" value="Genomic_DNA"/>
</dbReference>
<feature type="region of interest" description="Disordered" evidence="1">
    <location>
        <begin position="107"/>
        <end position="387"/>
    </location>
</feature>
<dbReference type="InterPro" id="IPR008978">
    <property type="entry name" value="HSP20-like_chaperone"/>
</dbReference>
<organism evidence="3 5">
    <name type="scientific">Cucumis melo var. makuwa</name>
    <name type="common">Oriental melon</name>
    <dbReference type="NCBI Taxonomy" id="1194695"/>
    <lineage>
        <taxon>Eukaryota</taxon>
        <taxon>Viridiplantae</taxon>
        <taxon>Streptophyta</taxon>
        <taxon>Embryophyta</taxon>
        <taxon>Tracheophyta</taxon>
        <taxon>Spermatophyta</taxon>
        <taxon>Magnoliopsida</taxon>
        <taxon>eudicotyledons</taxon>
        <taxon>Gunneridae</taxon>
        <taxon>Pentapetalae</taxon>
        <taxon>rosids</taxon>
        <taxon>fabids</taxon>
        <taxon>Cucurbitales</taxon>
        <taxon>Cucurbitaceae</taxon>
        <taxon>Benincaseae</taxon>
        <taxon>Cucumis</taxon>
    </lineage>
</organism>
<sequence length="439" mass="49245">MNWFGKSSKVVESKDDMERLGIRFETIKFNHDRNEYELLIHLPGCPEDLIKLNYVKPSGVLKLQGKMQKTEFLHRFPIPTDSSPTRIYARFRGGVLHIIMPRSFCDRKDASSKQEDDQQASSDRKSTEQVGEDRENLPARVPESLPSHQKSTDEMTGEAGKGRGKSPASVLEPSSSDQKSTEKLTERGKDHEKLSDSVLSSLPQSDQVTTEKLRQPSVRKSSSSVKELAENYQKNISKTSELPPPPPPPPTPRRAAPAPWNRKAKNIGSRKEEVKDSSDQTNDKKRDDPENSVVNSESKLREEVSKNVEITLDEQGRSKWEKKGNNKSNPKDDKNEKTGVRKFGEKDVKNEKMENESKPREDAKNDKIVSKVKEDEREKKKDSAKGKGTLGMVVEKVKETGKTAVAAAKKEENRPMVIVGAAVLVLLVIGASLRKKPKN</sequence>
<name>A0A5A7SLU7_CUCMM</name>
<keyword evidence="2" id="KW-1133">Transmembrane helix</keyword>
<evidence type="ECO:0000313" key="3">
    <source>
        <dbReference type="EMBL" id="KAA0031720.1"/>
    </source>
</evidence>
<accession>A0A5A7SLU7</accession>
<keyword evidence="2" id="KW-0472">Membrane</keyword>
<evidence type="ECO:0000256" key="2">
    <source>
        <dbReference type="SAM" id="Phobius"/>
    </source>
</evidence>
<keyword evidence="2" id="KW-0812">Transmembrane</keyword>
<keyword evidence="4" id="KW-0378">Hydrolase</keyword>
<evidence type="ECO:0000313" key="6">
    <source>
        <dbReference type="Proteomes" id="UP000321947"/>
    </source>
</evidence>
<protein>
    <submittedName>
        <fullName evidence="3 4">Abhydrolase domain-containing protein</fullName>
    </submittedName>
</protein>